<evidence type="ECO:0000256" key="1">
    <source>
        <dbReference type="SAM" id="Phobius"/>
    </source>
</evidence>
<proteinExistence type="predicted"/>
<dbReference type="RefSeq" id="WP_059350616.1">
    <property type="nucleotide sequence ID" value="NZ_LDYG01000021.1"/>
</dbReference>
<organism evidence="2 3">
    <name type="scientific">Bacillus coahuilensis p1.1.43</name>
    <dbReference type="NCBI Taxonomy" id="1150625"/>
    <lineage>
        <taxon>Bacteria</taxon>
        <taxon>Bacillati</taxon>
        <taxon>Bacillota</taxon>
        <taxon>Bacilli</taxon>
        <taxon>Bacillales</taxon>
        <taxon>Bacillaceae</taxon>
        <taxon>Bacillus</taxon>
    </lineage>
</organism>
<evidence type="ECO:0000313" key="3">
    <source>
        <dbReference type="Proteomes" id="UP000074108"/>
    </source>
</evidence>
<feature type="transmembrane region" description="Helical" evidence="1">
    <location>
        <begin position="128"/>
        <end position="149"/>
    </location>
</feature>
<dbReference type="AlphaFoldDB" id="A0A147KAD4"/>
<keyword evidence="1" id="KW-1133">Transmembrane helix</keyword>
<keyword evidence="3" id="KW-1185">Reference proteome</keyword>
<name>A0A147KAD4_9BACI</name>
<keyword evidence="1" id="KW-0472">Membrane</keyword>
<sequence>MNKKIEAILWSIALPGFAQLLNKEFLKGFLFVILEFIINVNSHFNRAIMLSFLGDIDKAFEVLDFGWILFYPCLYFFAMWDAYRSVLQQLKEEIAYQFIPFVSCAYFVTVGVMFSPRVQLFHYHLGPIFTPMLFVIPGASIGLFTQFLLSRRK</sequence>
<gene>
    <name evidence="2" type="ORF">Q75_04995</name>
</gene>
<dbReference type="Proteomes" id="UP000074108">
    <property type="component" value="Unassembled WGS sequence"/>
</dbReference>
<accession>A0A147KAD4</accession>
<dbReference type="EMBL" id="LDYG01000021">
    <property type="protein sequence ID" value="KUP07590.1"/>
    <property type="molecule type" value="Genomic_DNA"/>
</dbReference>
<feature type="transmembrane region" description="Helical" evidence="1">
    <location>
        <begin position="65"/>
        <end position="83"/>
    </location>
</feature>
<keyword evidence="1" id="KW-0812">Transmembrane</keyword>
<dbReference type="OrthoDB" id="1681794at2"/>
<feature type="transmembrane region" description="Helical" evidence="1">
    <location>
        <begin position="95"/>
        <end position="116"/>
    </location>
</feature>
<dbReference type="STRING" id="1150625.Q75_04995"/>
<protein>
    <submittedName>
        <fullName evidence="2">Membrane protein</fullName>
    </submittedName>
</protein>
<reference evidence="2 3" key="1">
    <citation type="journal article" date="2016" name="Front. Microbiol.">
        <title>Microevolution Analysis of Bacillus coahuilensis Unveils Differences in Phosphorus Acquisition Strategies and Their Regulation.</title>
        <authorList>
            <person name="Gomez-Lunar Z."/>
            <person name="Hernandez-Gonzalez I."/>
            <person name="Rodriguez-Torres M.D."/>
            <person name="Souza V."/>
            <person name="Olmedo-Alvarez G."/>
        </authorList>
    </citation>
    <scope>NUCLEOTIDE SEQUENCE [LARGE SCALE GENOMIC DNA]</scope>
    <source>
        <strain evidence="3">p1.1.43</strain>
    </source>
</reference>
<evidence type="ECO:0000313" key="2">
    <source>
        <dbReference type="EMBL" id="KUP07590.1"/>
    </source>
</evidence>
<comment type="caution">
    <text evidence="2">The sequence shown here is derived from an EMBL/GenBank/DDBJ whole genome shotgun (WGS) entry which is preliminary data.</text>
</comment>
<dbReference type="PATRIC" id="fig|1150625.3.peg.1049"/>